<dbReference type="EMBL" id="JAGGLI010000009">
    <property type="protein sequence ID" value="MBP2027284.1"/>
    <property type="molecule type" value="Genomic_DNA"/>
</dbReference>
<dbReference type="Proteomes" id="UP001314903">
    <property type="component" value="Unassembled WGS sequence"/>
</dbReference>
<protein>
    <submittedName>
        <fullName evidence="2">CRISPR-associated protein Cst1</fullName>
    </submittedName>
</protein>
<dbReference type="InterPro" id="IPR010180">
    <property type="entry name" value="CRISPR-assoc_prot_CXXC-CXXC"/>
</dbReference>
<feature type="domain" description="CRISPR-associated protein CXXC-CXXC" evidence="1">
    <location>
        <begin position="229"/>
        <end position="288"/>
    </location>
</feature>
<name>A0ABS4KHM5_9FIRM</name>
<evidence type="ECO:0000313" key="3">
    <source>
        <dbReference type="Proteomes" id="UP001314903"/>
    </source>
</evidence>
<dbReference type="InterPro" id="IPR019121">
    <property type="entry name" value="CRISPR-assoc_CXXC-CXXC_dom"/>
</dbReference>
<evidence type="ECO:0000259" key="1">
    <source>
        <dbReference type="Pfam" id="PF09706"/>
    </source>
</evidence>
<accession>A0ABS4KHM5</accession>
<gene>
    <name evidence="2" type="ORF">J2Z35_001078</name>
</gene>
<proteinExistence type="predicted"/>
<evidence type="ECO:0000313" key="2">
    <source>
        <dbReference type="EMBL" id="MBP2027284.1"/>
    </source>
</evidence>
<dbReference type="NCBIfam" id="TIGR01908">
    <property type="entry name" value="cas_CXXC_CXXC"/>
    <property type="match status" value="1"/>
</dbReference>
<sequence length="566" mass="66410">MKIETLKIYMGDWQLNAGIVGFINIMNHKSEHNINIKEHYIEFSKEHLIGFSEKYFNYLIDTYKPYTSWYKIVSYEESIKKYEDNDYTNFDEKSLDNLNKYIKDILKKYIKSNSYKAAFDLISIDINILDMEKQLSPIKLKKGSDIQSVLPEIKKQLALIKDIIAFFKENETKKYVLGKNVIYQFIKNSWNGVSLLNPQTKEKDFYEDYNSYFVNPLIEYIETDKIKYKFQCFSCDSKMKDMKNTLSFLNHTGFDTVRKASHAWNFSNDIAICELCKLMYSCMPAGITYAYNKGIFVNENSSIEKLVKINTNLKSRIFSYDSTDRDTHTYRALINSFEKEHEEKLKYELADIQIIRYEQISSDENRYKFNILSKNLLETIMKSKKYIDYLSKANYKENGERVNIYEATIDRLFNNQNMYTLIHKCILYKASAPKDNYYNDSHMLSLLKINVEYLKGVGYLENKGLDIVDNGSRQGYFLKQAYKDKGSVDKVNGICYRLLNSLKTSNQNAFMDTLINCYLYVKKPVPQIFMETLKDEDVFKTVGYAFVAGLTGEIKETQITITEGDE</sequence>
<comment type="caution">
    <text evidence="2">The sequence shown here is derived from an EMBL/GenBank/DDBJ whole genome shotgun (WGS) entry which is preliminary data.</text>
</comment>
<keyword evidence="3" id="KW-1185">Reference proteome</keyword>
<reference evidence="2 3" key="1">
    <citation type="submission" date="2021-03" db="EMBL/GenBank/DDBJ databases">
        <title>Genomic Encyclopedia of Type Strains, Phase IV (KMG-IV): sequencing the most valuable type-strain genomes for metagenomic binning, comparative biology and taxonomic classification.</title>
        <authorList>
            <person name="Goeker M."/>
        </authorList>
    </citation>
    <scope>NUCLEOTIDE SEQUENCE [LARGE SCALE GENOMIC DNA]</scope>
    <source>
        <strain evidence="2 3">DSM 27512</strain>
    </source>
</reference>
<dbReference type="Pfam" id="PF09706">
    <property type="entry name" value="Cas_CXXC_CXXC"/>
    <property type="match status" value="1"/>
</dbReference>
<organism evidence="2 3">
    <name type="scientific">Acetoanaerobium pronyense</name>
    <dbReference type="NCBI Taxonomy" id="1482736"/>
    <lineage>
        <taxon>Bacteria</taxon>
        <taxon>Bacillati</taxon>
        <taxon>Bacillota</taxon>
        <taxon>Clostridia</taxon>
        <taxon>Peptostreptococcales</taxon>
        <taxon>Filifactoraceae</taxon>
        <taxon>Acetoanaerobium</taxon>
    </lineage>
</organism>